<dbReference type="RefSeq" id="WP_120354836.1">
    <property type="nucleotide sequence ID" value="NZ_RAQO01000005.1"/>
</dbReference>
<feature type="chain" id="PRO_5019507512" description="Peptidase MA-like domain-containing protein" evidence="1">
    <location>
        <begin position="23"/>
        <end position="404"/>
    </location>
</feature>
<evidence type="ECO:0008006" key="4">
    <source>
        <dbReference type="Google" id="ProtNLM"/>
    </source>
</evidence>
<protein>
    <recommendedName>
        <fullName evidence="4">Peptidase MA-like domain-containing protein</fullName>
    </recommendedName>
</protein>
<evidence type="ECO:0000313" key="3">
    <source>
        <dbReference type="Proteomes" id="UP000286482"/>
    </source>
</evidence>
<organism evidence="2 3">
    <name type="scientific">Alginatibacterium sediminis</name>
    <dbReference type="NCBI Taxonomy" id="2164068"/>
    <lineage>
        <taxon>Bacteria</taxon>
        <taxon>Pseudomonadati</taxon>
        <taxon>Pseudomonadota</taxon>
        <taxon>Gammaproteobacteria</taxon>
        <taxon>Alteromonadales</taxon>
        <taxon>Alteromonadaceae</taxon>
        <taxon>Alginatibacterium</taxon>
    </lineage>
</organism>
<comment type="caution">
    <text evidence="2">The sequence shown here is derived from an EMBL/GenBank/DDBJ whole genome shotgun (WGS) entry which is preliminary data.</text>
</comment>
<dbReference type="EMBL" id="RAQO01000005">
    <property type="protein sequence ID" value="RKF18756.1"/>
    <property type="molecule type" value="Genomic_DNA"/>
</dbReference>
<keyword evidence="1" id="KW-0732">Signal</keyword>
<evidence type="ECO:0000313" key="2">
    <source>
        <dbReference type="EMBL" id="RKF18756.1"/>
    </source>
</evidence>
<dbReference type="AlphaFoldDB" id="A0A420EDL3"/>
<evidence type="ECO:0000256" key="1">
    <source>
        <dbReference type="SAM" id="SignalP"/>
    </source>
</evidence>
<dbReference type="OrthoDB" id="256673at2"/>
<keyword evidence="3" id="KW-1185">Reference proteome</keyword>
<accession>A0A420EDL3</accession>
<name>A0A420EDL3_9ALTE</name>
<reference evidence="2 3" key="1">
    <citation type="submission" date="2018-09" db="EMBL/GenBank/DDBJ databases">
        <authorList>
            <person name="Wang Z."/>
        </authorList>
    </citation>
    <scope>NUCLEOTIDE SEQUENCE [LARGE SCALE GENOMIC DNA]</scope>
    <source>
        <strain evidence="2 3">ALS 81</strain>
    </source>
</reference>
<gene>
    <name evidence="2" type="ORF">DBZ36_10190</name>
</gene>
<sequence>MHKLVFWILWVSLLSMMTGVNAALVYDLQIDPNDAAKAKVELDTRSFDTVNFEAARSMGDSFTPQLFCKLNSEQVIKLAYQEEQQCESVFWWLNFESVSELGIDLSQQQDSFDAQQGWYFLSEWNSLPRIKGNYEVELCIAGEHCQVLPTVDEAPLLIVWGLAVKHIQLAENQVNISTNLEFLFESSQRWIPRLQSQLNYLQQVFAEQESADWNFVYLSREQSSGSVSGLAGNESLLVNVPVTKGAIADKSFAHLLKISAHEALHFIVQYPNSLWANESLAEYYAQKSLFGTEYEFDRPVFAWELQSKQFPFANIGLLEANHLVAQKHLYQYYPLFYLKGAAFWHALDTSLTAKGFQLDHLVTQLEFDQQGDFDSASALLFQERLGKAKWQQLRMKYLDSTIGE</sequence>
<proteinExistence type="predicted"/>
<dbReference type="Proteomes" id="UP000286482">
    <property type="component" value="Unassembled WGS sequence"/>
</dbReference>
<feature type="signal peptide" evidence="1">
    <location>
        <begin position="1"/>
        <end position="22"/>
    </location>
</feature>